<dbReference type="EMBL" id="CM040477">
    <property type="protein sequence ID" value="MCI4392333.1"/>
    <property type="molecule type" value="Genomic_DNA"/>
</dbReference>
<comment type="caution">
    <text evidence="1">The sequence shown here is derived from an EMBL/GenBank/DDBJ whole genome shotgun (WGS) entry which is preliminary data.</text>
</comment>
<reference evidence="1 2" key="1">
    <citation type="journal article" date="2022" name="bioRxiv">
        <title>An ancient truncated duplication of the anti-Mullerian hormone receptor type 2 gene is a potential conserved master sex determinant in the Pangasiidae catfish family.</title>
        <authorList>
            <person name="Wen M."/>
            <person name="Pan Q."/>
            <person name="Jouanno E."/>
            <person name="Montfort J."/>
            <person name="Zahm M."/>
            <person name="Cabau C."/>
            <person name="Klopp C."/>
            <person name="Iampietro C."/>
            <person name="Roques C."/>
            <person name="Bouchez O."/>
            <person name="Castinel A."/>
            <person name="Donnadieu C."/>
            <person name="Parrinello H."/>
            <person name="Poncet C."/>
            <person name="Belmonte E."/>
            <person name="Gautier V."/>
            <person name="Avarre J.-C."/>
            <person name="Dugue R."/>
            <person name="Gustiano R."/>
            <person name="Ha T.T.T."/>
            <person name="Campet M."/>
            <person name="Sriphairoj K."/>
            <person name="Ribolli J."/>
            <person name="de Almeida F.L."/>
            <person name="Desvignes T."/>
            <person name="Postlethwait J.H."/>
            <person name="Bucao C.F."/>
            <person name="Robinson-Rechavi M."/>
            <person name="Bobe J."/>
            <person name="Herpin A."/>
            <person name="Guiguen Y."/>
        </authorList>
    </citation>
    <scope>NUCLEOTIDE SEQUENCE [LARGE SCALE GENOMIC DNA]</scope>
    <source>
        <strain evidence="1">YG-Dec2019</strain>
    </source>
</reference>
<evidence type="ECO:0000313" key="2">
    <source>
        <dbReference type="Proteomes" id="UP000829447"/>
    </source>
</evidence>
<sequence>MQSCSIHHCVLFFLTLTFTTAPVSAAVCPALAKLHQPVILPCENDCSSEAKWTLESNRSVVFARCDQTSCSSLKKEYEISHDQYLKGDLSLTITAADYSKRNTYSCECGINDISTVRLRIEIQMNPGEDLILDLSVPEPVKVIYKSRDSADGEQICTVTQRSLQCKAEYTHRTSLSHPELILRDVQPSDSGSYTIRDLKNNEDIRVYTVSVAGTSQCDV</sequence>
<gene>
    <name evidence="1" type="ORF">PGIGA_G00144750</name>
</gene>
<dbReference type="Proteomes" id="UP000829447">
    <property type="component" value="Linkage Group LG24"/>
</dbReference>
<protein>
    <submittedName>
        <fullName evidence="1">Uncharacterized protein</fullName>
    </submittedName>
</protein>
<name>A0ACC5XLW5_PANGG</name>
<proteinExistence type="predicted"/>
<organism evidence="1 2">
    <name type="scientific">Pangasianodon gigas</name>
    <name type="common">Mekong giant catfish</name>
    <name type="synonym">Pangasius gigas</name>
    <dbReference type="NCBI Taxonomy" id="30993"/>
    <lineage>
        <taxon>Eukaryota</taxon>
        <taxon>Metazoa</taxon>
        <taxon>Chordata</taxon>
        <taxon>Craniata</taxon>
        <taxon>Vertebrata</taxon>
        <taxon>Euteleostomi</taxon>
        <taxon>Actinopterygii</taxon>
        <taxon>Neopterygii</taxon>
        <taxon>Teleostei</taxon>
        <taxon>Ostariophysi</taxon>
        <taxon>Siluriformes</taxon>
        <taxon>Pangasiidae</taxon>
        <taxon>Pangasianodon</taxon>
    </lineage>
</organism>
<evidence type="ECO:0000313" key="1">
    <source>
        <dbReference type="EMBL" id="MCI4392333.1"/>
    </source>
</evidence>
<keyword evidence="2" id="KW-1185">Reference proteome</keyword>
<accession>A0ACC5XLW5</accession>